<evidence type="ECO:0000256" key="1">
    <source>
        <dbReference type="SAM" id="MobiDB-lite"/>
    </source>
</evidence>
<dbReference type="GO" id="GO:0004222">
    <property type="term" value="F:metalloendopeptidase activity"/>
    <property type="evidence" value="ECO:0007669"/>
    <property type="project" value="TreeGrafter"/>
</dbReference>
<feature type="domain" description="M23ase beta-sheet core" evidence="2">
    <location>
        <begin position="127"/>
        <end position="210"/>
    </location>
</feature>
<dbReference type="Gene3D" id="2.70.70.10">
    <property type="entry name" value="Glucose Permease (Domain IIA)"/>
    <property type="match status" value="1"/>
</dbReference>
<name>A0A918TS07_9BACT</name>
<dbReference type="InterPro" id="IPR011055">
    <property type="entry name" value="Dup_hybrid_motif"/>
</dbReference>
<sequence length="266" mass="29239">MKIRHGLTIAVVVLAATFLAYAIWGQRETERPTIRSLRTAQDADAPDGEPREFEDGWKVPSFDPRIEILTGIDLFRVPVASRLDYPMGSANGALTYNAQPFWEMNASRGGRHTGDDLNGIGGQNSDLNDPVYAIGNGLVIYAGEPDPSWGKTILIAHRLPDGRLIQSMYAHLATIEVPLDEPVVRGQQIGRVGNAGGQYLAHLHFEIHEADGVSLGQGYMNYRTNRLNPIETVESLRPTDPTNLGPSVSEIVQEIQRENLPFPTGF</sequence>
<dbReference type="PANTHER" id="PTHR21666">
    <property type="entry name" value="PEPTIDASE-RELATED"/>
    <property type="match status" value="1"/>
</dbReference>
<dbReference type="Pfam" id="PF01551">
    <property type="entry name" value="Peptidase_M23"/>
    <property type="match status" value="1"/>
</dbReference>
<dbReference type="RefSeq" id="WP_189571512.1">
    <property type="nucleotide sequence ID" value="NZ_BMXI01000013.1"/>
</dbReference>
<dbReference type="AlphaFoldDB" id="A0A918TS07"/>
<dbReference type="SUPFAM" id="SSF51261">
    <property type="entry name" value="Duplicated hybrid motif"/>
    <property type="match status" value="1"/>
</dbReference>
<reference evidence="3" key="2">
    <citation type="submission" date="2020-09" db="EMBL/GenBank/DDBJ databases">
        <authorList>
            <person name="Sun Q."/>
            <person name="Kim S."/>
        </authorList>
    </citation>
    <scope>NUCLEOTIDE SEQUENCE</scope>
    <source>
        <strain evidence="3">KCTC 12988</strain>
    </source>
</reference>
<feature type="region of interest" description="Disordered" evidence="1">
    <location>
        <begin position="35"/>
        <end position="56"/>
    </location>
</feature>
<evidence type="ECO:0000259" key="2">
    <source>
        <dbReference type="Pfam" id="PF01551"/>
    </source>
</evidence>
<evidence type="ECO:0000313" key="3">
    <source>
        <dbReference type="EMBL" id="GHC60489.1"/>
    </source>
</evidence>
<dbReference type="PANTHER" id="PTHR21666:SF270">
    <property type="entry name" value="MUREIN HYDROLASE ACTIVATOR ENVC"/>
    <property type="match status" value="1"/>
</dbReference>
<keyword evidence="4" id="KW-1185">Reference proteome</keyword>
<dbReference type="EMBL" id="BMXI01000013">
    <property type="protein sequence ID" value="GHC60489.1"/>
    <property type="molecule type" value="Genomic_DNA"/>
</dbReference>
<gene>
    <name evidence="3" type="ORF">GCM10007100_29800</name>
</gene>
<proteinExistence type="predicted"/>
<reference evidence="3" key="1">
    <citation type="journal article" date="2014" name="Int. J. Syst. Evol. Microbiol.">
        <title>Complete genome sequence of Corynebacterium casei LMG S-19264T (=DSM 44701T), isolated from a smear-ripened cheese.</title>
        <authorList>
            <consortium name="US DOE Joint Genome Institute (JGI-PGF)"/>
            <person name="Walter F."/>
            <person name="Albersmeier A."/>
            <person name="Kalinowski J."/>
            <person name="Ruckert C."/>
        </authorList>
    </citation>
    <scope>NUCLEOTIDE SEQUENCE</scope>
    <source>
        <strain evidence="3">KCTC 12988</strain>
    </source>
</reference>
<dbReference type="InterPro" id="IPR050570">
    <property type="entry name" value="Cell_wall_metabolism_enzyme"/>
</dbReference>
<organism evidence="3 4">
    <name type="scientific">Roseibacillus persicicus</name>
    <dbReference type="NCBI Taxonomy" id="454148"/>
    <lineage>
        <taxon>Bacteria</taxon>
        <taxon>Pseudomonadati</taxon>
        <taxon>Verrucomicrobiota</taxon>
        <taxon>Verrucomicrobiia</taxon>
        <taxon>Verrucomicrobiales</taxon>
        <taxon>Verrucomicrobiaceae</taxon>
        <taxon>Roseibacillus</taxon>
    </lineage>
</organism>
<dbReference type="CDD" id="cd12797">
    <property type="entry name" value="M23_peptidase"/>
    <property type="match status" value="1"/>
</dbReference>
<dbReference type="Proteomes" id="UP000644507">
    <property type="component" value="Unassembled WGS sequence"/>
</dbReference>
<dbReference type="InterPro" id="IPR016047">
    <property type="entry name" value="M23ase_b-sheet_dom"/>
</dbReference>
<accession>A0A918TS07</accession>
<comment type="caution">
    <text evidence="3">The sequence shown here is derived from an EMBL/GenBank/DDBJ whole genome shotgun (WGS) entry which is preliminary data.</text>
</comment>
<evidence type="ECO:0000313" key="4">
    <source>
        <dbReference type="Proteomes" id="UP000644507"/>
    </source>
</evidence>
<protein>
    <recommendedName>
        <fullName evidence="2">M23ase beta-sheet core domain-containing protein</fullName>
    </recommendedName>
</protein>